<evidence type="ECO:0008006" key="3">
    <source>
        <dbReference type="Google" id="ProtNLM"/>
    </source>
</evidence>
<gene>
    <name evidence="1" type="ORF">NLI96_g1893</name>
</gene>
<organism evidence="1 2">
    <name type="scientific">Meripilus lineatus</name>
    <dbReference type="NCBI Taxonomy" id="2056292"/>
    <lineage>
        <taxon>Eukaryota</taxon>
        <taxon>Fungi</taxon>
        <taxon>Dikarya</taxon>
        <taxon>Basidiomycota</taxon>
        <taxon>Agaricomycotina</taxon>
        <taxon>Agaricomycetes</taxon>
        <taxon>Polyporales</taxon>
        <taxon>Meripilaceae</taxon>
        <taxon>Meripilus</taxon>
    </lineage>
</organism>
<dbReference type="EMBL" id="JANAWD010000039">
    <property type="protein sequence ID" value="KAJ3489778.1"/>
    <property type="molecule type" value="Genomic_DNA"/>
</dbReference>
<evidence type="ECO:0000313" key="2">
    <source>
        <dbReference type="Proteomes" id="UP001212997"/>
    </source>
</evidence>
<sequence>MYPFKEVAQLLSPHASRIRQLYVSCKSDGISQFFSTLTPDLPNLLDLYIGIRHEIDETLLPMAIIVPGPDSLKVPRLRRLRVVGGVFKWQMPPLKSLREFEVGFTTPFDENDRVYTFRQFLRMLRSCRGLKKLDSRQYFGEPLLPGIQYGSIVPLVNLDSISLTTSWMETMAALLSHLYLPRCRQVTIRGAVIAQGTTGGQNLWIFPANFMEILPRFNDGFDTVTIDWWGSENMNLVVSNSDPKSPSRSFAIEGATTFLAPDFTTVPLTISAFLRRWPITRLELRRDVFPIDLDCWEKVLRRLPSLRSLDIIMDPRYSTASTCSSLINLFTALCSVVEGEVVCPNLVSISFKAYTTVVNEVLGSLLDCWGRRKGQGYVSTELRIEEKAIFERTEGKECADYVVTLEEEGCVFVLDVEFAQ</sequence>
<protein>
    <recommendedName>
        <fullName evidence="3">F-box domain-containing protein</fullName>
    </recommendedName>
</protein>
<proteinExistence type="predicted"/>
<dbReference type="Proteomes" id="UP001212997">
    <property type="component" value="Unassembled WGS sequence"/>
</dbReference>
<reference evidence="1" key="1">
    <citation type="submission" date="2022-07" db="EMBL/GenBank/DDBJ databases">
        <title>Genome Sequence of Physisporinus lineatus.</title>
        <authorList>
            <person name="Buettner E."/>
        </authorList>
    </citation>
    <scope>NUCLEOTIDE SEQUENCE</scope>
    <source>
        <strain evidence="1">VT162</strain>
    </source>
</reference>
<name>A0AAD5VB66_9APHY</name>
<dbReference type="AlphaFoldDB" id="A0AAD5VB66"/>
<evidence type="ECO:0000313" key="1">
    <source>
        <dbReference type="EMBL" id="KAJ3489778.1"/>
    </source>
</evidence>
<comment type="caution">
    <text evidence="1">The sequence shown here is derived from an EMBL/GenBank/DDBJ whole genome shotgun (WGS) entry which is preliminary data.</text>
</comment>
<keyword evidence="2" id="KW-1185">Reference proteome</keyword>
<accession>A0AAD5VB66</accession>